<accession>A0A9Q0KHP0</accession>
<evidence type="ECO:0000256" key="1">
    <source>
        <dbReference type="PROSITE-ProRule" id="PRU00023"/>
    </source>
</evidence>
<gene>
    <name evidence="4" type="ORF">NE237_003932</name>
</gene>
<proteinExistence type="predicted"/>
<keyword evidence="2" id="KW-0812">Transmembrane</keyword>
<dbReference type="PANTHER" id="PTHR24128">
    <property type="entry name" value="HOMEOBOX PROTEIN WARIAI"/>
    <property type="match status" value="1"/>
</dbReference>
<keyword evidence="5" id="KW-1185">Reference proteome</keyword>
<dbReference type="InterPro" id="IPR002110">
    <property type="entry name" value="Ankyrin_rpt"/>
</dbReference>
<dbReference type="PANTHER" id="PTHR24128:SF24">
    <property type="entry name" value="ANKYRIN REPEAT PROTEIN"/>
    <property type="match status" value="1"/>
</dbReference>
<protein>
    <recommendedName>
        <fullName evidence="3">PGG domain-containing protein</fullName>
    </recommendedName>
</protein>
<dbReference type="Pfam" id="PF12796">
    <property type="entry name" value="Ank_2"/>
    <property type="match status" value="2"/>
</dbReference>
<dbReference type="Proteomes" id="UP001141806">
    <property type="component" value="Unassembled WGS sequence"/>
</dbReference>
<dbReference type="PROSITE" id="PS50088">
    <property type="entry name" value="ANK_REPEAT"/>
    <property type="match status" value="2"/>
</dbReference>
<keyword evidence="1" id="KW-0040">ANK repeat</keyword>
<dbReference type="EMBL" id="JAMYWD010000005">
    <property type="protein sequence ID" value="KAJ4970833.1"/>
    <property type="molecule type" value="Genomic_DNA"/>
</dbReference>
<reference evidence="4" key="1">
    <citation type="journal article" date="2023" name="Plant J.">
        <title>The genome of the king protea, Protea cynaroides.</title>
        <authorList>
            <person name="Chang J."/>
            <person name="Duong T.A."/>
            <person name="Schoeman C."/>
            <person name="Ma X."/>
            <person name="Roodt D."/>
            <person name="Barker N."/>
            <person name="Li Z."/>
            <person name="Van de Peer Y."/>
            <person name="Mizrachi E."/>
        </authorList>
    </citation>
    <scope>NUCLEOTIDE SEQUENCE</scope>
    <source>
        <tissue evidence="4">Young leaves</tissue>
    </source>
</reference>
<dbReference type="OrthoDB" id="674805at2759"/>
<evidence type="ECO:0000313" key="5">
    <source>
        <dbReference type="Proteomes" id="UP001141806"/>
    </source>
</evidence>
<dbReference type="AlphaFoldDB" id="A0A9Q0KHP0"/>
<feature type="repeat" description="ANK" evidence="1">
    <location>
        <begin position="177"/>
        <end position="209"/>
    </location>
</feature>
<name>A0A9Q0KHP0_9MAGN</name>
<keyword evidence="2" id="KW-1133">Transmembrane helix</keyword>
<dbReference type="InterPro" id="IPR036770">
    <property type="entry name" value="Ankyrin_rpt-contain_sf"/>
</dbReference>
<feature type="domain" description="PGG" evidence="3">
    <location>
        <begin position="292"/>
        <end position="379"/>
    </location>
</feature>
<dbReference type="Gene3D" id="1.25.40.20">
    <property type="entry name" value="Ankyrin repeat-containing domain"/>
    <property type="match status" value="2"/>
</dbReference>
<dbReference type="SMART" id="SM00248">
    <property type="entry name" value="ANK"/>
    <property type="match status" value="5"/>
</dbReference>
<dbReference type="Pfam" id="PF13962">
    <property type="entry name" value="PGG"/>
    <property type="match status" value="1"/>
</dbReference>
<organism evidence="4 5">
    <name type="scientific">Protea cynaroides</name>
    <dbReference type="NCBI Taxonomy" id="273540"/>
    <lineage>
        <taxon>Eukaryota</taxon>
        <taxon>Viridiplantae</taxon>
        <taxon>Streptophyta</taxon>
        <taxon>Embryophyta</taxon>
        <taxon>Tracheophyta</taxon>
        <taxon>Spermatophyta</taxon>
        <taxon>Magnoliopsida</taxon>
        <taxon>Proteales</taxon>
        <taxon>Proteaceae</taxon>
        <taxon>Protea</taxon>
    </lineage>
</organism>
<sequence length="419" mass="46974">MDPRLMEIAANGDIDALYALIREEPLILDNVENVTFIDTPLHRAVVAGHTDFVEEIVNLKPSFTLKLNRDGYNPLHLASTYGCLEIVKLLLNVDGGLHNIKGKEKWIPFHFAVSTGQIDVLKELFSKCPDSIKAITVRKETALHLAVKFGKVDAFKELVSWIEKHRYYYILGWEDKEGNTVLHRATSSRQFEMVEALVHNGFLVKLAARLNERNKDGFTALDLLMHLPDGPDGPARERIQTILYTVGAKRAQSQSPTDFKRMAFVNSIFQAGVGRKTNEPYHLKGSNSEKENWIEENSNGLMVVASLNATMAFQLLATPPSGFWQDTLKTSDSHGEPPHQVGTSVMKSTRPNLHENMIVLNTLCFFASFSVILLLISGLPLRHRSFYVGSHSDYVGISYINSSELQQYNAGHRTLDVVV</sequence>
<dbReference type="SUPFAM" id="SSF48403">
    <property type="entry name" value="Ankyrin repeat"/>
    <property type="match status" value="1"/>
</dbReference>
<comment type="caution">
    <text evidence="4">The sequence shown here is derived from an EMBL/GenBank/DDBJ whole genome shotgun (WGS) entry which is preliminary data.</text>
</comment>
<evidence type="ECO:0000313" key="4">
    <source>
        <dbReference type="EMBL" id="KAJ4970833.1"/>
    </source>
</evidence>
<dbReference type="PROSITE" id="PS50297">
    <property type="entry name" value="ANK_REP_REGION"/>
    <property type="match status" value="2"/>
</dbReference>
<keyword evidence="2" id="KW-0472">Membrane</keyword>
<feature type="transmembrane region" description="Helical" evidence="2">
    <location>
        <begin position="357"/>
        <end position="376"/>
    </location>
</feature>
<evidence type="ECO:0000256" key="2">
    <source>
        <dbReference type="SAM" id="Phobius"/>
    </source>
</evidence>
<feature type="repeat" description="ANK" evidence="1">
    <location>
        <begin position="70"/>
        <end position="92"/>
    </location>
</feature>
<evidence type="ECO:0000259" key="3">
    <source>
        <dbReference type="Pfam" id="PF13962"/>
    </source>
</evidence>
<dbReference type="InterPro" id="IPR026961">
    <property type="entry name" value="PGG_dom"/>
</dbReference>